<feature type="repeat" description="ANK" evidence="3">
    <location>
        <begin position="104"/>
        <end position="136"/>
    </location>
</feature>
<dbReference type="PANTHER" id="PTHR24198">
    <property type="entry name" value="ANKYRIN REPEAT AND PROTEIN KINASE DOMAIN-CONTAINING PROTEIN"/>
    <property type="match status" value="1"/>
</dbReference>
<dbReference type="EnsemblMetazoa" id="XM_019902189.1">
    <property type="protein sequence ID" value="XP_019757748.1"/>
    <property type="gene ID" value="LOC109536104"/>
</dbReference>
<evidence type="ECO:0000313" key="6">
    <source>
        <dbReference type="Proteomes" id="UP000019118"/>
    </source>
</evidence>
<dbReference type="PANTHER" id="PTHR24198:SF165">
    <property type="entry name" value="ANKYRIN REPEAT-CONTAINING PROTEIN-RELATED"/>
    <property type="match status" value="1"/>
</dbReference>
<dbReference type="PROSITE" id="PS50088">
    <property type="entry name" value="ANK_REPEAT"/>
    <property type="match status" value="3"/>
</dbReference>
<keyword evidence="2 3" id="KW-0040">ANK repeat</keyword>
<dbReference type="Pfam" id="PF00023">
    <property type="entry name" value="Ank"/>
    <property type="match status" value="1"/>
</dbReference>
<keyword evidence="6" id="KW-1185">Reference proteome</keyword>
<feature type="repeat" description="ANK" evidence="3">
    <location>
        <begin position="71"/>
        <end position="103"/>
    </location>
</feature>
<keyword evidence="1" id="KW-0677">Repeat</keyword>
<dbReference type="GO" id="GO:0005737">
    <property type="term" value="C:cytoplasm"/>
    <property type="evidence" value="ECO:0007669"/>
    <property type="project" value="TreeGrafter"/>
</dbReference>
<protein>
    <submittedName>
        <fullName evidence="5">Uncharacterized protein</fullName>
    </submittedName>
</protein>
<dbReference type="Proteomes" id="UP000019118">
    <property type="component" value="Unassembled WGS sequence"/>
</dbReference>
<dbReference type="SMART" id="SM00248">
    <property type="entry name" value="ANK"/>
    <property type="match status" value="4"/>
</dbReference>
<sequence length="206" mass="22018">MALGNGSTPNGGVSEKAPVVNGTNMETLPRTGKQTDPNTAFLRAARAGQLDKIQEYLDSGTVRDINTSNANGLNALHLAAKDGHVDIAKELLKRGAVVDAATKKGNTALHIASLAGQEEVVRLLVQQGASLNVQSQNGFTPLYMAAQENHDGVVRYLLSKGANQILATEIQVVADVYEQHTQDQSQKTCYKAKSIKECWTSKTISC</sequence>
<organism evidence="5 6">
    <name type="scientific">Dendroctonus ponderosae</name>
    <name type="common">Mountain pine beetle</name>
    <dbReference type="NCBI Taxonomy" id="77166"/>
    <lineage>
        <taxon>Eukaryota</taxon>
        <taxon>Metazoa</taxon>
        <taxon>Ecdysozoa</taxon>
        <taxon>Arthropoda</taxon>
        <taxon>Hexapoda</taxon>
        <taxon>Insecta</taxon>
        <taxon>Pterygota</taxon>
        <taxon>Neoptera</taxon>
        <taxon>Endopterygota</taxon>
        <taxon>Coleoptera</taxon>
        <taxon>Polyphaga</taxon>
        <taxon>Cucujiformia</taxon>
        <taxon>Curculionidae</taxon>
        <taxon>Scolytinae</taxon>
        <taxon>Dendroctonus</taxon>
    </lineage>
</organism>
<feature type="compositionally biased region" description="Polar residues" evidence="4">
    <location>
        <begin position="21"/>
        <end position="37"/>
    </location>
</feature>
<dbReference type="AlphaFoldDB" id="A0AAR5P9I4"/>
<accession>A0AAR5P9I4</accession>
<dbReference type="SUPFAM" id="SSF48403">
    <property type="entry name" value="Ankyrin repeat"/>
    <property type="match status" value="1"/>
</dbReference>
<evidence type="ECO:0000256" key="1">
    <source>
        <dbReference type="ARBA" id="ARBA00022737"/>
    </source>
</evidence>
<evidence type="ECO:0000256" key="3">
    <source>
        <dbReference type="PROSITE-ProRule" id="PRU00023"/>
    </source>
</evidence>
<dbReference type="InterPro" id="IPR002110">
    <property type="entry name" value="Ankyrin_rpt"/>
</dbReference>
<dbReference type="InterPro" id="IPR036770">
    <property type="entry name" value="Ankyrin_rpt-contain_sf"/>
</dbReference>
<feature type="repeat" description="ANK" evidence="3">
    <location>
        <begin position="137"/>
        <end position="169"/>
    </location>
</feature>
<evidence type="ECO:0000256" key="2">
    <source>
        <dbReference type="ARBA" id="ARBA00023043"/>
    </source>
</evidence>
<reference evidence="6" key="1">
    <citation type="journal article" date="2013" name="Genome Biol.">
        <title>Draft genome of the mountain pine beetle, Dendroctonus ponderosae Hopkins, a major forest pest.</title>
        <authorList>
            <person name="Keeling C.I."/>
            <person name="Yuen M.M."/>
            <person name="Liao N.Y."/>
            <person name="Docking T.R."/>
            <person name="Chan S.K."/>
            <person name="Taylor G.A."/>
            <person name="Palmquist D.L."/>
            <person name="Jackman S.D."/>
            <person name="Nguyen A."/>
            <person name="Li M."/>
            <person name="Henderson H."/>
            <person name="Janes J.K."/>
            <person name="Zhao Y."/>
            <person name="Pandoh P."/>
            <person name="Moore R."/>
            <person name="Sperling F.A."/>
            <person name="Huber D.P."/>
            <person name="Birol I."/>
            <person name="Jones S.J."/>
            <person name="Bohlmann J."/>
        </authorList>
    </citation>
    <scope>NUCLEOTIDE SEQUENCE</scope>
</reference>
<dbReference type="Gene3D" id="1.25.40.20">
    <property type="entry name" value="Ankyrin repeat-containing domain"/>
    <property type="match status" value="1"/>
</dbReference>
<proteinExistence type="predicted"/>
<evidence type="ECO:0000256" key="4">
    <source>
        <dbReference type="SAM" id="MobiDB-lite"/>
    </source>
</evidence>
<name>A0AAR5P9I4_DENPD</name>
<dbReference type="PROSITE" id="PS50297">
    <property type="entry name" value="ANK_REP_REGION"/>
    <property type="match status" value="3"/>
</dbReference>
<dbReference type="PRINTS" id="PR01415">
    <property type="entry name" value="ANKYRIN"/>
</dbReference>
<dbReference type="Pfam" id="PF12796">
    <property type="entry name" value="Ank_2"/>
    <property type="match status" value="1"/>
</dbReference>
<feature type="region of interest" description="Disordered" evidence="4">
    <location>
        <begin position="1"/>
        <end position="37"/>
    </location>
</feature>
<reference evidence="5" key="2">
    <citation type="submission" date="2024-08" db="UniProtKB">
        <authorList>
            <consortium name="EnsemblMetazoa"/>
        </authorList>
    </citation>
    <scope>IDENTIFICATION</scope>
</reference>
<feature type="compositionally biased region" description="Polar residues" evidence="4">
    <location>
        <begin position="1"/>
        <end position="11"/>
    </location>
</feature>
<evidence type="ECO:0000313" key="5">
    <source>
        <dbReference type="EnsemblMetazoa" id="XP_019757748.1"/>
    </source>
</evidence>